<reference evidence="3" key="1">
    <citation type="submission" date="2016-10" db="EMBL/GenBank/DDBJ databases">
        <authorList>
            <person name="Varghese N."/>
            <person name="Submissions S."/>
        </authorList>
    </citation>
    <scope>NUCLEOTIDE SEQUENCE [LARGE SCALE GENOMIC DNA]</scope>
    <source>
        <strain evidence="3">S7</strain>
    </source>
</reference>
<dbReference type="AlphaFoldDB" id="A0A1I5MR53"/>
<dbReference type="RefSeq" id="WP_093335143.1">
    <property type="nucleotide sequence ID" value="NZ_FOXD01000002.1"/>
</dbReference>
<evidence type="ECO:0000313" key="3">
    <source>
        <dbReference type="Proteomes" id="UP000198892"/>
    </source>
</evidence>
<dbReference type="EMBL" id="FOXD01000002">
    <property type="protein sequence ID" value="SFP12065.1"/>
    <property type="molecule type" value="Genomic_DNA"/>
</dbReference>
<feature type="region of interest" description="Disordered" evidence="1">
    <location>
        <begin position="316"/>
        <end position="337"/>
    </location>
</feature>
<dbReference type="STRING" id="1884432.SAMN05518683_102314"/>
<sequence>MNNKPVMIYGYELTTPKFMGGSMDIDRYDNETLEFFLNRIINEVPLSERKLLHDNKMINLTNLQDSNDQEFLEGVFTTARFGKEQKIIDVRHQIEMGEKGKEQGVLNEVNFVIHKNTGLLLVEKDTENVARKGFIQKFFSYHRKQIEKYHNTFNKKFKHRKIYRRGFLKVISLPSKSFFDEIEDFATVKDAFVYKDVDTSKKNNNEAADFFYMYSIAKENGVEDVTRLKMSFENKIQRGTIKHVKKFFETLHESQYYDGLGVSGKLQSGRNKTIQLENIQRIFDIEVSHHDNGLPSLSSLLDGMINLAKKDNPLRHKNKINQFKGVDPSNDKESEEN</sequence>
<dbReference type="Proteomes" id="UP000198892">
    <property type="component" value="Unassembled WGS sequence"/>
</dbReference>
<gene>
    <name evidence="2" type="ORF">SAMN05518683_102314</name>
</gene>
<name>A0A1I5MR53_9BACI</name>
<keyword evidence="3" id="KW-1185">Reference proteome</keyword>
<accession>A0A1I5MR53</accession>
<organism evidence="2 3">
    <name type="scientific">Salibacterium halotolerans</name>
    <dbReference type="NCBI Taxonomy" id="1884432"/>
    <lineage>
        <taxon>Bacteria</taxon>
        <taxon>Bacillati</taxon>
        <taxon>Bacillota</taxon>
        <taxon>Bacilli</taxon>
        <taxon>Bacillales</taxon>
        <taxon>Bacillaceae</taxon>
    </lineage>
</organism>
<protein>
    <submittedName>
        <fullName evidence="2">Uncharacterized protein</fullName>
    </submittedName>
</protein>
<dbReference type="OrthoDB" id="2987796at2"/>
<evidence type="ECO:0000256" key="1">
    <source>
        <dbReference type="SAM" id="MobiDB-lite"/>
    </source>
</evidence>
<evidence type="ECO:0000313" key="2">
    <source>
        <dbReference type="EMBL" id="SFP12065.1"/>
    </source>
</evidence>
<proteinExistence type="predicted"/>